<evidence type="ECO:0000259" key="2">
    <source>
        <dbReference type="PROSITE" id="PS50011"/>
    </source>
</evidence>
<keyword evidence="5" id="KW-1185">Reference proteome</keyword>
<sequence length="442" mass="48844">MDFTMAILPNTITSMFVSLNFAEWTKSVLRRVFEGAERVRNLESLTWPTNLTRLEFDTKYSYSISVQIPPTVTNLSLAAECLKETSSKNILEVAKPLPPSVQYLDITGSSSFAVEITNIVATGVRYLSLKGQASISNLKLSSNLTYVEFRPFSYASWTMDLSTYNALNNLTVQAVPSKSGWWTAFNNTENGVARFYSDGFYSLNMTTCNGGDLLPLWQNRIPNQTGWIVCVTQSAVNSTKDAASGGSGAAVGISLGAAAVFGLAIFLIMRRRQRHLTDALALQTENNAMPDFKLDKSRNVLMDEKKGTKLTDFGISKVDIQGTMTMGIGTFRWMAPEVFADEHYTTCADIYSFGCVLSEFSTHRIPYEDVNNPMNGDPMADTAIMVKVVAGNLKPSFREDCPTWIHDLALKCLAVNPDERPSAVQVAYELRTQLKEQGAFSI</sequence>
<proteinExistence type="predicted"/>
<dbReference type="Pfam" id="PF00069">
    <property type="entry name" value="Pkinase"/>
    <property type="match status" value="1"/>
</dbReference>
<organism evidence="4 5">
    <name type="scientific">Aphanomyces stellatus</name>
    <dbReference type="NCBI Taxonomy" id="120398"/>
    <lineage>
        <taxon>Eukaryota</taxon>
        <taxon>Sar</taxon>
        <taxon>Stramenopiles</taxon>
        <taxon>Oomycota</taxon>
        <taxon>Saprolegniomycetes</taxon>
        <taxon>Saprolegniales</taxon>
        <taxon>Verrucalvaceae</taxon>
        <taxon>Aphanomyces</taxon>
    </lineage>
</organism>
<dbReference type="InterPro" id="IPR051681">
    <property type="entry name" value="Ser/Thr_Kinases-Pseudokinases"/>
</dbReference>
<gene>
    <name evidence="4" type="primary">Aste57867_21225</name>
    <name evidence="3" type="ORF">As57867_021157</name>
    <name evidence="4" type="ORF">ASTE57867_21225</name>
</gene>
<keyword evidence="1" id="KW-0812">Transmembrane</keyword>
<reference evidence="3" key="2">
    <citation type="submission" date="2019-06" db="EMBL/GenBank/DDBJ databases">
        <title>Genomics analysis of Aphanomyces spp. identifies a new class of oomycete effector associated with host adaptation.</title>
        <authorList>
            <person name="Gaulin E."/>
        </authorList>
    </citation>
    <scope>NUCLEOTIDE SEQUENCE</scope>
    <source>
        <strain evidence="3">CBS 578.67</strain>
    </source>
</reference>
<name>A0A485LGY7_9STRA</name>
<reference evidence="4 5" key="1">
    <citation type="submission" date="2019-03" db="EMBL/GenBank/DDBJ databases">
        <authorList>
            <person name="Gaulin E."/>
            <person name="Dumas B."/>
        </authorList>
    </citation>
    <scope>NUCLEOTIDE SEQUENCE [LARGE SCALE GENOMIC DNA]</scope>
    <source>
        <strain evidence="4">CBS 568.67</strain>
    </source>
</reference>
<accession>A0A485LGY7</accession>
<dbReference type="Proteomes" id="UP000332933">
    <property type="component" value="Unassembled WGS sequence"/>
</dbReference>
<feature type="transmembrane region" description="Helical" evidence="1">
    <location>
        <begin position="248"/>
        <end position="268"/>
    </location>
</feature>
<keyword evidence="1" id="KW-1133">Transmembrane helix</keyword>
<dbReference type="GO" id="GO:0005524">
    <property type="term" value="F:ATP binding"/>
    <property type="evidence" value="ECO:0007669"/>
    <property type="project" value="InterPro"/>
</dbReference>
<dbReference type="EMBL" id="VJMH01006962">
    <property type="protein sequence ID" value="KAF0687005.1"/>
    <property type="molecule type" value="Genomic_DNA"/>
</dbReference>
<dbReference type="GO" id="GO:0004674">
    <property type="term" value="F:protein serine/threonine kinase activity"/>
    <property type="evidence" value="ECO:0007669"/>
    <property type="project" value="TreeGrafter"/>
</dbReference>
<dbReference type="EMBL" id="CAADRA010006988">
    <property type="protein sequence ID" value="VFT97897.1"/>
    <property type="molecule type" value="Genomic_DNA"/>
</dbReference>
<dbReference type="InterPro" id="IPR011009">
    <property type="entry name" value="Kinase-like_dom_sf"/>
</dbReference>
<evidence type="ECO:0000256" key="1">
    <source>
        <dbReference type="SAM" id="Phobius"/>
    </source>
</evidence>
<evidence type="ECO:0000313" key="3">
    <source>
        <dbReference type="EMBL" id="KAF0687005.1"/>
    </source>
</evidence>
<dbReference type="SUPFAM" id="SSF56112">
    <property type="entry name" value="Protein kinase-like (PK-like)"/>
    <property type="match status" value="1"/>
</dbReference>
<dbReference type="PANTHER" id="PTHR44329:SF214">
    <property type="entry name" value="PROTEIN KINASE DOMAIN-CONTAINING PROTEIN"/>
    <property type="match status" value="1"/>
</dbReference>
<evidence type="ECO:0000313" key="5">
    <source>
        <dbReference type="Proteomes" id="UP000332933"/>
    </source>
</evidence>
<dbReference type="InterPro" id="IPR000719">
    <property type="entry name" value="Prot_kinase_dom"/>
</dbReference>
<keyword evidence="1" id="KW-0472">Membrane</keyword>
<protein>
    <submittedName>
        <fullName evidence="4">Aste57867_21225 protein</fullName>
    </submittedName>
</protein>
<dbReference type="OrthoDB" id="48004at2759"/>
<feature type="domain" description="Protein kinase" evidence="2">
    <location>
        <begin position="101"/>
        <end position="434"/>
    </location>
</feature>
<dbReference type="PANTHER" id="PTHR44329">
    <property type="entry name" value="SERINE/THREONINE-PROTEIN KINASE TNNI3K-RELATED"/>
    <property type="match status" value="1"/>
</dbReference>
<dbReference type="PROSITE" id="PS50011">
    <property type="entry name" value="PROTEIN_KINASE_DOM"/>
    <property type="match status" value="1"/>
</dbReference>
<evidence type="ECO:0000313" key="4">
    <source>
        <dbReference type="EMBL" id="VFT97897.1"/>
    </source>
</evidence>
<dbReference type="Gene3D" id="1.10.510.10">
    <property type="entry name" value="Transferase(Phosphotransferase) domain 1"/>
    <property type="match status" value="1"/>
</dbReference>
<dbReference type="CDD" id="cd12087">
    <property type="entry name" value="TM_EGFR-like"/>
    <property type="match status" value="1"/>
</dbReference>
<dbReference type="AlphaFoldDB" id="A0A485LGY7"/>